<evidence type="ECO:0000313" key="2">
    <source>
        <dbReference type="EMBL" id="OJT06850.1"/>
    </source>
</evidence>
<reference evidence="2 3" key="1">
    <citation type="submission" date="2016-10" db="EMBL/GenBank/DDBJ databases">
        <title>Genome sequence of the basidiomycete white-rot fungus Trametes pubescens.</title>
        <authorList>
            <person name="Makela M.R."/>
            <person name="Granchi Z."/>
            <person name="Peng M."/>
            <person name="De Vries R.P."/>
            <person name="Grigoriev I."/>
            <person name="Riley R."/>
            <person name="Hilden K."/>
        </authorList>
    </citation>
    <scope>NUCLEOTIDE SEQUENCE [LARGE SCALE GENOMIC DNA]</scope>
    <source>
        <strain evidence="2 3">FBCC735</strain>
    </source>
</reference>
<name>A0A1M2VGX9_TRAPU</name>
<feature type="transmembrane region" description="Helical" evidence="1">
    <location>
        <begin position="61"/>
        <end position="78"/>
    </location>
</feature>
<dbReference type="Proteomes" id="UP000184267">
    <property type="component" value="Unassembled WGS sequence"/>
</dbReference>
<dbReference type="AlphaFoldDB" id="A0A1M2VGX9"/>
<feature type="transmembrane region" description="Helical" evidence="1">
    <location>
        <begin position="6"/>
        <end position="24"/>
    </location>
</feature>
<keyword evidence="1" id="KW-0472">Membrane</keyword>
<proteinExistence type="predicted"/>
<gene>
    <name evidence="2" type="ORF">TRAPUB_2289</name>
</gene>
<accession>A0A1M2VGX9</accession>
<feature type="transmembrane region" description="Helical" evidence="1">
    <location>
        <begin position="31"/>
        <end position="49"/>
    </location>
</feature>
<protein>
    <submittedName>
        <fullName evidence="2">Uncharacterized protein</fullName>
    </submittedName>
</protein>
<dbReference type="EMBL" id="MNAD01001250">
    <property type="protein sequence ID" value="OJT06850.1"/>
    <property type="molecule type" value="Genomic_DNA"/>
</dbReference>
<organism evidence="2 3">
    <name type="scientific">Trametes pubescens</name>
    <name type="common">White-rot fungus</name>
    <dbReference type="NCBI Taxonomy" id="154538"/>
    <lineage>
        <taxon>Eukaryota</taxon>
        <taxon>Fungi</taxon>
        <taxon>Dikarya</taxon>
        <taxon>Basidiomycota</taxon>
        <taxon>Agaricomycotina</taxon>
        <taxon>Agaricomycetes</taxon>
        <taxon>Polyporales</taxon>
        <taxon>Polyporaceae</taxon>
        <taxon>Trametes</taxon>
    </lineage>
</organism>
<evidence type="ECO:0000256" key="1">
    <source>
        <dbReference type="SAM" id="Phobius"/>
    </source>
</evidence>
<keyword evidence="1" id="KW-1133">Transmembrane helix</keyword>
<keyword evidence="3" id="KW-1185">Reference proteome</keyword>
<keyword evidence="1" id="KW-0812">Transmembrane</keyword>
<comment type="caution">
    <text evidence="2">The sequence shown here is derived from an EMBL/GenBank/DDBJ whole genome shotgun (WGS) entry which is preliminary data.</text>
</comment>
<evidence type="ECO:0000313" key="3">
    <source>
        <dbReference type="Proteomes" id="UP000184267"/>
    </source>
</evidence>
<sequence>MSRELIPSWAIPVLQGTVIALTAFRPPMPLRLALTLGFAYYVYVLITHYSTGGGAVHDSSIGGVIGNAAYSVVVYAWLCDPIMDWHYGGERFTTDIPISFAKKVYKATSVIVNTRLIGWNSEVSRAIFAPYIIEVDQGRFCE</sequence>